<gene>
    <name evidence="2" type="ORF">EVAR_5969_1</name>
</gene>
<evidence type="ECO:0000313" key="2">
    <source>
        <dbReference type="EMBL" id="GBP12156.1"/>
    </source>
</evidence>
<comment type="caution">
    <text evidence="2">The sequence shown here is derived from an EMBL/GenBank/DDBJ whole genome shotgun (WGS) entry which is preliminary data.</text>
</comment>
<reference evidence="2 3" key="1">
    <citation type="journal article" date="2019" name="Commun. Biol.">
        <title>The bagworm genome reveals a unique fibroin gene that provides high tensile strength.</title>
        <authorList>
            <person name="Kono N."/>
            <person name="Nakamura H."/>
            <person name="Ohtoshi R."/>
            <person name="Tomita M."/>
            <person name="Numata K."/>
            <person name="Arakawa K."/>
        </authorList>
    </citation>
    <scope>NUCLEOTIDE SEQUENCE [LARGE SCALE GENOMIC DNA]</scope>
</reference>
<keyword evidence="1" id="KW-1133">Transmembrane helix</keyword>
<protein>
    <submittedName>
        <fullName evidence="2">Uncharacterized protein</fullName>
    </submittedName>
</protein>
<proteinExistence type="predicted"/>
<keyword evidence="3" id="KW-1185">Reference proteome</keyword>
<evidence type="ECO:0000313" key="3">
    <source>
        <dbReference type="Proteomes" id="UP000299102"/>
    </source>
</evidence>
<dbReference type="EMBL" id="BGZK01000049">
    <property type="protein sequence ID" value="GBP12156.1"/>
    <property type="molecule type" value="Genomic_DNA"/>
</dbReference>
<accession>A0A4C1TD68</accession>
<name>A0A4C1TD68_EUMVA</name>
<sequence>MPPLAPGGGACGEAPELHLLFFYYIIMTAAVAARRAPTAARRPRPAPARSADSIEITSQFISISVEAASAGKSFDSSIWEKHNLTH</sequence>
<evidence type="ECO:0000256" key="1">
    <source>
        <dbReference type="SAM" id="Phobius"/>
    </source>
</evidence>
<feature type="transmembrane region" description="Helical" evidence="1">
    <location>
        <begin position="20"/>
        <end position="36"/>
    </location>
</feature>
<keyword evidence="1" id="KW-0812">Transmembrane</keyword>
<organism evidence="2 3">
    <name type="scientific">Eumeta variegata</name>
    <name type="common">Bagworm moth</name>
    <name type="synonym">Eumeta japonica</name>
    <dbReference type="NCBI Taxonomy" id="151549"/>
    <lineage>
        <taxon>Eukaryota</taxon>
        <taxon>Metazoa</taxon>
        <taxon>Ecdysozoa</taxon>
        <taxon>Arthropoda</taxon>
        <taxon>Hexapoda</taxon>
        <taxon>Insecta</taxon>
        <taxon>Pterygota</taxon>
        <taxon>Neoptera</taxon>
        <taxon>Endopterygota</taxon>
        <taxon>Lepidoptera</taxon>
        <taxon>Glossata</taxon>
        <taxon>Ditrysia</taxon>
        <taxon>Tineoidea</taxon>
        <taxon>Psychidae</taxon>
        <taxon>Oiketicinae</taxon>
        <taxon>Eumeta</taxon>
    </lineage>
</organism>
<dbReference type="AlphaFoldDB" id="A0A4C1TD68"/>
<dbReference type="Proteomes" id="UP000299102">
    <property type="component" value="Unassembled WGS sequence"/>
</dbReference>
<keyword evidence="1" id="KW-0472">Membrane</keyword>